<dbReference type="SUPFAM" id="SSF54236">
    <property type="entry name" value="Ubiquitin-like"/>
    <property type="match status" value="1"/>
</dbReference>
<feature type="compositionally biased region" description="Polar residues" evidence="1">
    <location>
        <begin position="110"/>
        <end position="120"/>
    </location>
</feature>
<gene>
    <name evidence="3" type="ORF">Baya_15262</name>
</gene>
<sequence>MLKPKRSDVRKAPNKPEPTVRLIINYRKSYKAVVRVSPRVPLAELMPAVCEKCEMDPESTVLLRDNQSEEPLDLTKTLNDYGIRDVYAKDCKKEKEFGEKENRGSAEKTPINNISATTASPLLKDHTINTRCSQDSEMPKKRRAPQPPSVSGYRSVSAELKSREDTTLPNTDNENRAVLSRILSTESSLKRNKRKAPPPPRTAPSLPEPTDKGSFPTIIINRIRKILCVLQ</sequence>
<dbReference type="Pfam" id="PF09469">
    <property type="entry name" value="Cobl"/>
    <property type="match status" value="1"/>
</dbReference>
<dbReference type="InterPro" id="IPR019025">
    <property type="entry name" value="Cordon-bleu_ubiquitin_domain"/>
</dbReference>
<accession>A0A556VBB7</accession>
<dbReference type="Gene3D" id="3.10.20.90">
    <property type="entry name" value="Phosphatidylinositol 3-kinase Catalytic Subunit, Chain A, domain 1"/>
    <property type="match status" value="1"/>
</dbReference>
<evidence type="ECO:0000259" key="2">
    <source>
        <dbReference type="Pfam" id="PF09469"/>
    </source>
</evidence>
<evidence type="ECO:0000256" key="1">
    <source>
        <dbReference type="SAM" id="MobiDB-lite"/>
    </source>
</evidence>
<dbReference type="InterPro" id="IPR029071">
    <property type="entry name" value="Ubiquitin-like_domsf"/>
</dbReference>
<dbReference type="Proteomes" id="UP000319801">
    <property type="component" value="Unassembled WGS sequence"/>
</dbReference>
<dbReference type="EMBL" id="VCAZ01000208">
    <property type="protein sequence ID" value="TTH38819.1"/>
    <property type="molecule type" value="Genomic_DNA"/>
</dbReference>
<feature type="domain" description="Cordon-bleu ubiquitin-like" evidence="2">
    <location>
        <begin position="10"/>
        <end position="94"/>
    </location>
</feature>
<dbReference type="AlphaFoldDB" id="A0A556VBB7"/>
<dbReference type="GO" id="GO:0003785">
    <property type="term" value="F:actin monomer binding"/>
    <property type="evidence" value="ECO:0007669"/>
    <property type="project" value="InterPro"/>
</dbReference>
<evidence type="ECO:0000313" key="3">
    <source>
        <dbReference type="EMBL" id="TTH38819.1"/>
    </source>
</evidence>
<comment type="caution">
    <text evidence="3">The sequence shown here is derived from an EMBL/GenBank/DDBJ whole genome shotgun (WGS) entry which is preliminary data.</text>
</comment>
<feature type="compositionally biased region" description="Basic and acidic residues" evidence="1">
    <location>
        <begin position="96"/>
        <end position="106"/>
    </location>
</feature>
<dbReference type="PANTHER" id="PTHR21557:SF2">
    <property type="entry name" value="CORDON-BLEU PROTEIN-LIKE 1"/>
    <property type="match status" value="1"/>
</dbReference>
<dbReference type="InterPro" id="IPR039895">
    <property type="entry name" value="COBL-like"/>
</dbReference>
<dbReference type="PANTHER" id="PTHR21557">
    <property type="entry name" value="CORDON-BLEU"/>
    <property type="match status" value="1"/>
</dbReference>
<name>A0A556VBB7_BAGYA</name>
<proteinExistence type="predicted"/>
<evidence type="ECO:0000313" key="4">
    <source>
        <dbReference type="Proteomes" id="UP000319801"/>
    </source>
</evidence>
<reference evidence="3 4" key="1">
    <citation type="journal article" date="2019" name="Genome Biol. Evol.">
        <title>Whole-Genome Sequencing of the Giant Devil Catfish, Bagarius yarrelli.</title>
        <authorList>
            <person name="Jiang W."/>
            <person name="Lv Y."/>
            <person name="Cheng L."/>
            <person name="Yang K."/>
            <person name="Chao B."/>
            <person name="Wang X."/>
            <person name="Li Y."/>
            <person name="Pan X."/>
            <person name="You X."/>
            <person name="Zhang Y."/>
            <person name="Yang J."/>
            <person name="Li J."/>
            <person name="Zhang X."/>
            <person name="Liu S."/>
            <person name="Sun C."/>
            <person name="Yang J."/>
            <person name="Shi Q."/>
        </authorList>
    </citation>
    <scope>NUCLEOTIDE SEQUENCE [LARGE SCALE GENOMIC DNA]</scope>
    <source>
        <strain evidence="3">JWS20170419001</strain>
        <tissue evidence="3">Muscle</tissue>
    </source>
</reference>
<protein>
    <submittedName>
        <fullName evidence="3">Cordon-bleu protein-like 1</fullName>
    </submittedName>
</protein>
<keyword evidence="4" id="KW-1185">Reference proteome</keyword>
<dbReference type="OrthoDB" id="8882621at2759"/>
<organism evidence="3 4">
    <name type="scientific">Bagarius yarrelli</name>
    <name type="common">Goonch</name>
    <name type="synonym">Bagrus yarrelli</name>
    <dbReference type="NCBI Taxonomy" id="175774"/>
    <lineage>
        <taxon>Eukaryota</taxon>
        <taxon>Metazoa</taxon>
        <taxon>Chordata</taxon>
        <taxon>Craniata</taxon>
        <taxon>Vertebrata</taxon>
        <taxon>Euteleostomi</taxon>
        <taxon>Actinopterygii</taxon>
        <taxon>Neopterygii</taxon>
        <taxon>Teleostei</taxon>
        <taxon>Ostariophysi</taxon>
        <taxon>Siluriformes</taxon>
        <taxon>Sisoridae</taxon>
        <taxon>Sisorinae</taxon>
        <taxon>Bagarius</taxon>
    </lineage>
</organism>
<feature type="region of interest" description="Disordered" evidence="1">
    <location>
        <begin position="96"/>
        <end position="215"/>
    </location>
</feature>